<dbReference type="EMBL" id="CP136920">
    <property type="protein sequence ID" value="WOO41840.1"/>
    <property type="molecule type" value="Genomic_DNA"/>
</dbReference>
<dbReference type="SUPFAM" id="SSF48452">
    <property type="entry name" value="TPR-like"/>
    <property type="match status" value="1"/>
</dbReference>
<dbReference type="Gene3D" id="1.25.40.10">
    <property type="entry name" value="Tetratricopeptide repeat domain"/>
    <property type="match status" value="2"/>
</dbReference>
<reference evidence="2 3" key="1">
    <citation type="submission" date="2023-10" db="EMBL/GenBank/DDBJ databases">
        <title>Rubellicoccus peritrichatus gen. nov., sp. nov., isolated from an algae of coral reef tank.</title>
        <authorList>
            <person name="Luo J."/>
        </authorList>
    </citation>
    <scope>NUCLEOTIDE SEQUENCE [LARGE SCALE GENOMIC DNA]</scope>
    <source>
        <strain evidence="2 3">CR14</strain>
    </source>
</reference>
<dbReference type="RefSeq" id="WP_317834324.1">
    <property type="nucleotide sequence ID" value="NZ_CP136920.1"/>
</dbReference>
<accession>A0AAQ3L9G8</accession>
<dbReference type="Proteomes" id="UP001304300">
    <property type="component" value="Chromosome"/>
</dbReference>
<dbReference type="AlphaFoldDB" id="A0AAQ3L9G8"/>
<proteinExistence type="predicted"/>
<dbReference type="KEGG" id="puo:RZN69_01985"/>
<evidence type="ECO:0000256" key="1">
    <source>
        <dbReference type="SAM" id="Phobius"/>
    </source>
</evidence>
<organism evidence="2 3">
    <name type="scientific">Rubellicoccus peritrichatus</name>
    <dbReference type="NCBI Taxonomy" id="3080537"/>
    <lineage>
        <taxon>Bacteria</taxon>
        <taxon>Pseudomonadati</taxon>
        <taxon>Verrucomicrobiota</taxon>
        <taxon>Opitutia</taxon>
        <taxon>Puniceicoccales</taxon>
        <taxon>Cerasicoccaceae</taxon>
        <taxon>Rubellicoccus</taxon>
    </lineage>
</organism>
<dbReference type="InterPro" id="IPR011990">
    <property type="entry name" value="TPR-like_helical_dom_sf"/>
</dbReference>
<evidence type="ECO:0000313" key="3">
    <source>
        <dbReference type="Proteomes" id="UP001304300"/>
    </source>
</evidence>
<gene>
    <name evidence="2" type="ORF">RZN69_01985</name>
</gene>
<keyword evidence="1" id="KW-0472">Membrane</keyword>
<keyword evidence="1" id="KW-0812">Transmembrane</keyword>
<keyword evidence="1" id="KW-1133">Transmembrane helix</keyword>
<evidence type="ECO:0000313" key="2">
    <source>
        <dbReference type="EMBL" id="WOO41840.1"/>
    </source>
</evidence>
<name>A0AAQ3L9G8_9BACT</name>
<protein>
    <recommendedName>
        <fullName evidence="4">Tetratricopeptide repeat protein</fullName>
    </recommendedName>
</protein>
<keyword evidence="3" id="KW-1185">Reference proteome</keyword>
<sequence length="566" mass="64681">MVKEEFEPGIRDPRKTRLIYGGIFLLVLIVLGASTLPAYRAFKKFRAHQMTEEAIIHLEKDNFEQAWEKAQTAYQLYPLDAEVARTAAKVYSRLDPSQAVAFWQEAYELSEDREDLIELIDAAILARQLDIAEENIKELKALGQPLGTAFYHEARLKLLEMDVTEAIAAAQQSLTEGGAPEDAPFLYIQLTQFSQDPAVRAEGIEYLRELARKPNTIGIKALRRIGAFPENTPDELREVIDAVNNHPARERNDLLYALELEMRLPDASAKDNLRKASELFNKDDLGELTEYGRWLNRQRRYGQTLEIITEKQALSRSDLFLVWADALAALDKWDKIGEVLSLSNLPIQRYQFLLFQARLYFETGQYDRGEFAWTRALLQVANQPRQLWYLEGYAMRLGLYEQARETLDRLTQLASTRREAYEKLVQLEQKHGSVESLREVLKRMSEAYPRDLMVKNDLAYANLLLNEEVQQSAEVARELVDDGSLFLANRITLALAYYRLGQMSKAAEVLDTLGIDWNQARPGFRAIYAAILRANGRTTDANKLLTNINVGALLKEEQELLGQTRG</sequence>
<evidence type="ECO:0008006" key="4">
    <source>
        <dbReference type="Google" id="ProtNLM"/>
    </source>
</evidence>
<feature type="transmembrane region" description="Helical" evidence="1">
    <location>
        <begin position="18"/>
        <end position="39"/>
    </location>
</feature>